<dbReference type="EnsemblMetazoa" id="PPA45415.1">
    <property type="protein sequence ID" value="PPA45415.1"/>
    <property type="gene ID" value="WBGene00283784"/>
</dbReference>
<organism evidence="1 2">
    <name type="scientific">Pristionchus pacificus</name>
    <name type="common">Parasitic nematode worm</name>
    <dbReference type="NCBI Taxonomy" id="54126"/>
    <lineage>
        <taxon>Eukaryota</taxon>
        <taxon>Metazoa</taxon>
        <taxon>Ecdysozoa</taxon>
        <taxon>Nematoda</taxon>
        <taxon>Chromadorea</taxon>
        <taxon>Rhabditida</taxon>
        <taxon>Rhabditina</taxon>
        <taxon>Diplogasteromorpha</taxon>
        <taxon>Diplogasteroidea</taxon>
        <taxon>Neodiplogasteridae</taxon>
        <taxon>Pristionchus</taxon>
    </lineage>
</organism>
<protein>
    <submittedName>
        <fullName evidence="1">Uncharacterized protein</fullName>
    </submittedName>
</protein>
<dbReference type="Proteomes" id="UP000005239">
    <property type="component" value="Unassembled WGS sequence"/>
</dbReference>
<sequence length="224" mass="26486">MKCGLVMVSPRLRRIIDIDTINKKGYVQYIDHIELAPYNRSFTFICHKSKQALSNHLNRSCGCSIDKMYLKGNISQHLPTILTVVSKMKELYIEVTLLKVKNWDELIAPLVPRVNDIHLRSFSTLFRKITMKFEMFYYAERSALHYRPLFDRTFYDKNKKDLPKIGKKLQYIQTTVYRQKISRKFKHSHYYPQLILAGRINNCRSGKGGKQLFYIETEAGWSDY</sequence>
<accession>A0A2A6BDM0</accession>
<reference evidence="1" key="2">
    <citation type="submission" date="2022-06" db="UniProtKB">
        <authorList>
            <consortium name="EnsemblMetazoa"/>
        </authorList>
    </citation>
    <scope>IDENTIFICATION</scope>
    <source>
        <strain evidence="1">PS312</strain>
    </source>
</reference>
<keyword evidence="2" id="KW-1185">Reference proteome</keyword>
<proteinExistence type="predicted"/>
<evidence type="ECO:0000313" key="1">
    <source>
        <dbReference type="EnsemblMetazoa" id="PPA45415.1"/>
    </source>
</evidence>
<dbReference type="AlphaFoldDB" id="A0A2A6BDM0"/>
<evidence type="ECO:0000313" key="2">
    <source>
        <dbReference type="Proteomes" id="UP000005239"/>
    </source>
</evidence>
<accession>A0A8R1Z894</accession>
<name>A0A2A6BDM0_PRIPA</name>
<reference evidence="2" key="1">
    <citation type="journal article" date="2008" name="Nat. Genet.">
        <title>The Pristionchus pacificus genome provides a unique perspective on nematode lifestyle and parasitism.</title>
        <authorList>
            <person name="Dieterich C."/>
            <person name="Clifton S.W."/>
            <person name="Schuster L.N."/>
            <person name="Chinwalla A."/>
            <person name="Delehaunty K."/>
            <person name="Dinkelacker I."/>
            <person name="Fulton L."/>
            <person name="Fulton R."/>
            <person name="Godfrey J."/>
            <person name="Minx P."/>
            <person name="Mitreva M."/>
            <person name="Roeseler W."/>
            <person name="Tian H."/>
            <person name="Witte H."/>
            <person name="Yang S.P."/>
            <person name="Wilson R.K."/>
            <person name="Sommer R.J."/>
        </authorList>
    </citation>
    <scope>NUCLEOTIDE SEQUENCE [LARGE SCALE GENOMIC DNA]</scope>
    <source>
        <strain evidence="2">PS312</strain>
    </source>
</reference>
<gene>
    <name evidence="1" type="primary">WBGene00283784</name>
</gene>